<feature type="domain" description="NlpC/P60" evidence="8">
    <location>
        <begin position="224"/>
        <end position="339"/>
    </location>
</feature>
<proteinExistence type="inferred from homology"/>
<keyword evidence="4" id="KW-0788">Thiol protease</keyword>
<dbReference type="EMBL" id="JBHEZY010000019">
    <property type="protein sequence ID" value="MFC1435480.1"/>
    <property type="molecule type" value="Genomic_DNA"/>
</dbReference>
<feature type="chain" id="PRO_5046712481" evidence="7">
    <location>
        <begin position="32"/>
        <end position="339"/>
    </location>
</feature>
<keyword evidence="5" id="KW-0175">Coiled coil</keyword>
<dbReference type="InterPro" id="IPR038765">
    <property type="entry name" value="Papain-like_cys_pep_sf"/>
</dbReference>
<organism evidence="9 10">
    <name type="scientific">Streptacidiphilus alkalitolerans</name>
    <dbReference type="NCBI Taxonomy" id="3342712"/>
    <lineage>
        <taxon>Bacteria</taxon>
        <taxon>Bacillati</taxon>
        <taxon>Actinomycetota</taxon>
        <taxon>Actinomycetes</taxon>
        <taxon>Kitasatosporales</taxon>
        <taxon>Streptomycetaceae</taxon>
        <taxon>Streptacidiphilus</taxon>
    </lineage>
</organism>
<evidence type="ECO:0000256" key="3">
    <source>
        <dbReference type="ARBA" id="ARBA00022801"/>
    </source>
</evidence>
<evidence type="ECO:0000256" key="6">
    <source>
        <dbReference type="SAM" id="MobiDB-lite"/>
    </source>
</evidence>
<accession>A0ABV6XB22</accession>
<evidence type="ECO:0000256" key="5">
    <source>
        <dbReference type="SAM" id="Coils"/>
    </source>
</evidence>
<sequence length="339" mass="36034">MASHRRPKSPSRARISVLSAAAATVALTAVATQSAQGAPKPSAGQLKAQIDQQNQEADKAVQQYDAMQTQQQTLQKQVSILQDQVARQQALVSAKSVVLGQIAGAEYRSGSIDPSVQLMLAADPTEYLSQASAMSRVTDSQAELLGELQGEQATLAREKAEAESKLKALDDTGRQLAAAKTAVQQKLAASKAELASLTASQRTAVTKLENAGSSSTYHPASGGSGVQARAFAAAETRRGDPYVWQHNGPDSFDCSGLMQWAYKQAGLSIGRTTYDQINYGTVVTSTADLQIGDLVFFNNNTHVGMYAGDGMILHAPHTGTVVKFEKMSYVGTIYAMRHI</sequence>
<keyword evidence="7" id="KW-0732">Signal</keyword>
<comment type="caution">
    <text evidence="9">The sequence shown here is derived from an EMBL/GenBank/DDBJ whole genome shotgun (WGS) entry which is preliminary data.</text>
</comment>
<evidence type="ECO:0000256" key="4">
    <source>
        <dbReference type="ARBA" id="ARBA00022807"/>
    </source>
</evidence>
<gene>
    <name evidence="9" type="ORF">ACEZDB_33045</name>
</gene>
<evidence type="ECO:0000313" key="9">
    <source>
        <dbReference type="EMBL" id="MFC1435480.1"/>
    </source>
</evidence>
<dbReference type="InterPro" id="IPR000064">
    <property type="entry name" value="NLP_P60_dom"/>
</dbReference>
<dbReference type="Gene3D" id="3.90.1720.10">
    <property type="entry name" value="endopeptidase domain like (from Nostoc punctiforme)"/>
    <property type="match status" value="1"/>
</dbReference>
<protein>
    <submittedName>
        <fullName evidence="9">NlpC/P60 family protein</fullName>
    </submittedName>
</protein>
<dbReference type="SUPFAM" id="SSF54001">
    <property type="entry name" value="Cysteine proteinases"/>
    <property type="match status" value="1"/>
</dbReference>
<evidence type="ECO:0000313" key="10">
    <source>
        <dbReference type="Proteomes" id="UP001592530"/>
    </source>
</evidence>
<keyword evidence="2" id="KW-0645">Protease</keyword>
<feature type="coiled-coil region" evidence="5">
    <location>
        <begin position="145"/>
        <end position="172"/>
    </location>
</feature>
<keyword evidence="3" id="KW-0378">Hydrolase</keyword>
<dbReference type="PANTHER" id="PTHR47359:SF3">
    <property type="entry name" value="NLP_P60 DOMAIN-CONTAINING PROTEIN-RELATED"/>
    <property type="match status" value="1"/>
</dbReference>
<name>A0ABV6XB22_9ACTN</name>
<evidence type="ECO:0000259" key="8">
    <source>
        <dbReference type="PROSITE" id="PS51935"/>
    </source>
</evidence>
<reference evidence="9 10" key="1">
    <citation type="submission" date="2024-09" db="EMBL/GenBank/DDBJ databases">
        <authorList>
            <person name="Lee S.D."/>
        </authorList>
    </citation>
    <scope>NUCLEOTIDE SEQUENCE [LARGE SCALE GENOMIC DNA]</scope>
    <source>
        <strain evidence="9 10">N1-3</strain>
    </source>
</reference>
<dbReference type="InterPro" id="IPR051794">
    <property type="entry name" value="PG_Endopeptidase_C40"/>
</dbReference>
<dbReference type="Gene3D" id="6.10.250.3150">
    <property type="match status" value="1"/>
</dbReference>
<feature type="region of interest" description="Disordered" evidence="6">
    <location>
        <begin position="32"/>
        <end position="55"/>
    </location>
</feature>
<dbReference type="Proteomes" id="UP001592530">
    <property type="component" value="Unassembled WGS sequence"/>
</dbReference>
<dbReference type="PANTHER" id="PTHR47359">
    <property type="entry name" value="PEPTIDOGLYCAN DL-ENDOPEPTIDASE CWLO"/>
    <property type="match status" value="1"/>
</dbReference>
<comment type="similarity">
    <text evidence="1">Belongs to the peptidase C40 family.</text>
</comment>
<dbReference type="RefSeq" id="WP_380558626.1">
    <property type="nucleotide sequence ID" value="NZ_JBHEZY010000019.1"/>
</dbReference>
<dbReference type="PROSITE" id="PS51935">
    <property type="entry name" value="NLPC_P60"/>
    <property type="match status" value="1"/>
</dbReference>
<dbReference type="Pfam" id="PF00877">
    <property type="entry name" value="NLPC_P60"/>
    <property type="match status" value="1"/>
</dbReference>
<evidence type="ECO:0000256" key="1">
    <source>
        <dbReference type="ARBA" id="ARBA00007074"/>
    </source>
</evidence>
<evidence type="ECO:0000256" key="7">
    <source>
        <dbReference type="SAM" id="SignalP"/>
    </source>
</evidence>
<feature type="signal peptide" evidence="7">
    <location>
        <begin position="1"/>
        <end position="31"/>
    </location>
</feature>
<evidence type="ECO:0000256" key="2">
    <source>
        <dbReference type="ARBA" id="ARBA00022670"/>
    </source>
</evidence>